<protein>
    <submittedName>
        <fullName evidence="3">Uncharacterized protein</fullName>
    </submittedName>
</protein>
<evidence type="ECO:0000313" key="4">
    <source>
        <dbReference type="Proteomes" id="UP001194746"/>
    </source>
</evidence>
<evidence type="ECO:0000313" key="3">
    <source>
        <dbReference type="EMBL" id="KAF9887337.1"/>
    </source>
</evidence>
<sequence>MSSSSSQHHHHHQLTSPPRPLALRPEYVANSETILTVTNRAEPWHSLDYLVECSGQTAFTVCGQPWSLGQRKVFNDRSGLPLFELRERWYDSSVMVLSLPGGNGSDILSAKLRVAVKSPTAVVMFKNAAFTTTTTNTTNTKGERGRGRERKRMSGARGTEEEEVRVEVFGKDLENLVQVVVVEGCFVAAIERVTDPKELLEGQRPPFRLRPKWRVRVAAGMDLSLIAVIVVIVGGRTGGDVYSPGGVND</sequence>
<dbReference type="InterPro" id="IPR038595">
    <property type="entry name" value="LOR_sf"/>
</dbReference>
<dbReference type="AlphaFoldDB" id="A0AAD4GS70"/>
<reference evidence="3" key="1">
    <citation type="journal article" date="2019" name="Beilstein J. Org. Chem.">
        <title>Nanangenines: drimane sesquiterpenoids as the dominant metabolite cohort of a novel Australian fungus, Aspergillus nanangensis.</title>
        <authorList>
            <person name="Lacey H.J."/>
            <person name="Gilchrist C.L.M."/>
            <person name="Crombie A."/>
            <person name="Kalaitzis J.A."/>
            <person name="Vuong D."/>
            <person name="Rutledge P.J."/>
            <person name="Turner P."/>
            <person name="Pitt J.I."/>
            <person name="Lacey E."/>
            <person name="Chooi Y.H."/>
            <person name="Piggott A.M."/>
        </authorList>
    </citation>
    <scope>NUCLEOTIDE SEQUENCE</scope>
    <source>
        <strain evidence="3">MST-FP2251</strain>
    </source>
</reference>
<reference evidence="3" key="2">
    <citation type="submission" date="2020-02" db="EMBL/GenBank/DDBJ databases">
        <authorList>
            <person name="Gilchrist C.L.M."/>
            <person name="Chooi Y.-H."/>
        </authorList>
    </citation>
    <scope>NUCLEOTIDE SEQUENCE</scope>
    <source>
        <strain evidence="3">MST-FP2251</strain>
    </source>
</reference>
<dbReference type="EMBL" id="VCAU01000063">
    <property type="protein sequence ID" value="KAF9887337.1"/>
    <property type="molecule type" value="Genomic_DNA"/>
</dbReference>
<evidence type="ECO:0000256" key="2">
    <source>
        <dbReference type="SAM" id="Phobius"/>
    </source>
</evidence>
<gene>
    <name evidence="3" type="ORF">FE257_010332</name>
</gene>
<dbReference type="SUPFAM" id="SSF54518">
    <property type="entry name" value="Tubby C-terminal domain-like"/>
    <property type="match status" value="1"/>
</dbReference>
<feature type="transmembrane region" description="Helical" evidence="2">
    <location>
        <begin position="213"/>
        <end position="234"/>
    </location>
</feature>
<accession>A0AAD4GS70</accession>
<feature type="region of interest" description="Disordered" evidence="1">
    <location>
        <begin position="134"/>
        <end position="157"/>
    </location>
</feature>
<dbReference type="Gene3D" id="2.40.160.200">
    <property type="entry name" value="LURP1-related"/>
    <property type="match status" value="1"/>
</dbReference>
<evidence type="ECO:0000256" key="1">
    <source>
        <dbReference type="SAM" id="MobiDB-lite"/>
    </source>
</evidence>
<keyword evidence="4" id="KW-1185">Reference proteome</keyword>
<comment type="caution">
    <text evidence="3">The sequence shown here is derived from an EMBL/GenBank/DDBJ whole genome shotgun (WGS) entry which is preliminary data.</text>
</comment>
<keyword evidence="2" id="KW-0812">Transmembrane</keyword>
<name>A0AAD4GS70_ASPNN</name>
<feature type="region of interest" description="Disordered" evidence="1">
    <location>
        <begin position="1"/>
        <end position="22"/>
    </location>
</feature>
<dbReference type="InterPro" id="IPR025659">
    <property type="entry name" value="Tubby-like_C"/>
</dbReference>
<keyword evidence="2" id="KW-1133">Transmembrane helix</keyword>
<organism evidence="3 4">
    <name type="scientific">Aspergillus nanangensis</name>
    <dbReference type="NCBI Taxonomy" id="2582783"/>
    <lineage>
        <taxon>Eukaryota</taxon>
        <taxon>Fungi</taxon>
        <taxon>Dikarya</taxon>
        <taxon>Ascomycota</taxon>
        <taxon>Pezizomycotina</taxon>
        <taxon>Eurotiomycetes</taxon>
        <taxon>Eurotiomycetidae</taxon>
        <taxon>Eurotiales</taxon>
        <taxon>Aspergillaceae</taxon>
        <taxon>Aspergillus</taxon>
        <taxon>Aspergillus subgen. Circumdati</taxon>
    </lineage>
</organism>
<proteinExistence type="predicted"/>
<keyword evidence="2" id="KW-0472">Membrane</keyword>
<dbReference type="Proteomes" id="UP001194746">
    <property type="component" value="Unassembled WGS sequence"/>
</dbReference>